<gene>
    <name evidence="1" type="ORF">N8T08_001635</name>
</gene>
<accession>A0ACC3AN95</accession>
<proteinExistence type="predicted"/>
<evidence type="ECO:0000313" key="2">
    <source>
        <dbReference type="Proteomes" id="UP001177260"/>
    </source>
</evidence>
<dbReference type="EMBL" id="JAOPJF010000121">
    <property type="protein sequence ID" value="KAK1138991.1"/>
    <property type="molecule type" value="Genomic_DNA"/>
</dbReference>
<protein>
    <submittedName>
        <fullName evidence="1">Uncharacterized protein</fullName>
    </submittedName>
</protein>
<reference evidence="1 2" key="1">
    <citation type="journal article" date="2023" name="ACS Omega">
        <title>Identification of the Neoaspergillic Acid Biosynthesis Gene Cluster by Establishing an In Vitro CRISPR-Ribonucleoprotein Genetic System in Aspergillus melleus.</title>
        <authorList>
            <person name="Yuan B."/>
            <person name="Grau M.F."/>
            <person name="Murata R.M."/>
            <person name="Torok T."/>
            <person name="Venkateswaran K."/>
            <person name="Stajich J.E."/>
            <person name="Wang C.C.C."/>
        </authorList>
    </citation>
    <scope>NUCLEOTIDE SEQUENCE [LARGE SCALE GENOMIC DNA]</scope>
    <source>
        <strain evidence="1 2">IMV 1140</strain>
    </source>
</reference>
<organism evidence="1 2">
    <name type="scientific">Aspergillus melleus</name>
    <dbReference type="NCBI Taxonomy" id="138277"/>
    <lineage>
        <taxon>Eukaryota</taxon>
        <taxon>Fungi</taxon>
        <taxon>Dikarya</taxon>
        <taxon>Ascomycota</taxon>
        <taxon>Pezizomycotina</taxon>
        <taxon>Eurotiomycetes</taxon>
        <taxon>Eurotiomycetidae</taxon>
        <taxon>Eurotiales</taxon>
        <taxon>Aspergillaceae</taxon>
        <taxon>Aspergillus</taxon>
        <taxon>Aspergillus subgen. Circumdati</taxon>
    </lineage>
</organism>
<comment type="caution">
    <text evidence="1">The sequence shown here is derived from an EMBL/GenBank/DDBJ whole genome shotgun (WGS) entry which is preliminary data.</text>
</comment>
<sequence length="199" mass="20621">MLPILLLSTLVASATAASNYTFPEGFDLNKVDSSERASWCVAERNACPKICGGVSNANSCDPSTLDFTCTCGNGTDANVALYQQTVPYFVCQANFAQCIERSPGLDEQEKCKEARSECGSLNASEASSSSSKTTSATSLPTATDSSDSSNDDEETSSATSTTSSTASSASATNAAVRMAQDHATGVLATVFFLALRIAL</sequence>
<name>A0ACC3AN95_9EURO</name>
<keyword evidence="2" id="KW-1185">Reference proteome</keyword>
<dbReference type="Proteomes" id="UP001177260">
    <property type="component" value="Unassembled WGS sequence"/>
</dbReference>
<evidence type="ECO:0000313" key="1">
    <source>
        <dbReference type="EMBL" id="KAK1138991.1"/>
    </source>
</evidence>